<comment type="caution">
    <text evidence="1">The sequence shown here is derived from an EMBL/GenBank/DDBJ whole genome shotgun (WGS) entry which is preliminary data.</text>
</comment>
<proteinExistence type="predicted"/>
<accession>A0ABD3QQP5</accession>
<organism evidence="1 2">
    <name type="scientific">Cyclotella cryptica</name>
    <dbReference type="NCBI Taxonomy" id="29204"/>
    <lineage>
        <taxon>Eukaryota</taxon>
        <taxon>Sar</taxon>
        <taxon>Stramenopiles</taxon>
        <taxon>Ochrophyta</taxon>
        <taxon>Bacillariophyta</taxon>
        <taxon>Coscinodiscophyceae</taxon>
        <taxon>Thalassiosirophycidae</taxon>
        <taxon>Stephanodiscales</taxon>
        <taxon>Stephanodiscaceae</taxon>
        <taxon>Cyclotella</taxon>
    </lineage>
</organism>
<dbReference type="EMBL" id="JABMIG020000020">
    <property type="protein sequence ID" value="KAL3802387.1"/>
    <property type="molecule type" value="Genomic_DNA"/>
</dbReference>
<protein>
    <submittedName>
        <fullName evidence="1">Uncharacterized protein</fullName>
    </submittedName>
</protein>
<sequence length="460" mass="52347">MAANYPVLSSEYEIHEKLHEMGIDLFKPQTRFEDTMAQALDDFSRFVLFEGREKCLKILESDLCNGGGSVGELQGGDDSFSIYRVSFPEDGADEYSFHDRKCKNATVKLLQEFHDHIQQTKRHFKVTLTIEKIRQYMLGMCDRRSKERCCVKYTTLGNLMFILCFGGSAGQVRHIDNMVSNLQICLYMSSQCPSTIVYAMDDEDGLQVTDTTTLLALWNRQNKIVPALIVDILQNHANKCLRSKWYTRYFGFWKTINFNLECFGKLYQPVSCQLSLKTDPGTTLLAGGNEVHAGPPTSSPRMFAFAVGIPDPDGDKNLVKGTNERIADEQLESDDNDGEVQYSPVLLHIDFCCLLFSILDCEYGSSEKSQSVVDAKYFLVNMLIELIRDYPMKGYLQQIKEDRLGIREWIEIVLHLIEQGGSVASSIDDAISSDEIFYSPDVVKQKLRKKKKGHRRVNRS</sequence>
<evidence type="ECO:0000313" key="1">
    <source>
        <dbReference type="EMBL" id="KAL3802387.1"/>
    </source>
</evidence>
<reference evidence="1 2" key="1">
    <citation type="journal article" date="2020" name="G3 (Bethesda)">
        <title>Improved Reference Genome for Cyclotella cryptica CCMP332, a Model for Cell Wall Morphogenesis, Salinity Adaptation, and Lipid Production in Diatoms (Bacillariophyta).</title>
        <authorList>
            <person name="Roberts W.R."/>
            <person name="Downey K.M."/>
            <person name="Ruck E.C."/>
            <person name="Traller J.C."/>
            <person name="Alverson A.J."/>
        </authorList>
    </citation>
    <scope>NUCLEOTIDE SEQUENCE [LARGE SCALE GENOMIC DNA]</scope>
    <source>
        <strain evidence="1 2">CCMP332</strain>
    </source>
</reference>
<name>A0ABD3QQP5_9STRA</name>
<gene>
    <name evidence="1" type="ORF">HJC23_007212</name>
</gene>
<keyword evidence="2" id="KW-1185">Reference proteome</keyword>
<dbReference type="AlphaFoldDB" id="A0ABD3QQP5"/>
<evidence type="ECO:0000313" key="2">
    <source>
        <dbReference type="Proteomes" id="UP001516023"/>
    </source>
</evidence>
<dbReference type="Proteomes" id="UP001516023">
    <property type="component" value="Unassembled WGS sequence"/>
</dbReference>